<keyword evidence="2" id="KW-1185">Reference proteome</keyword>
<accession>A0AA85J7Y9</accession>
<dbReference type="Proteomes" id="UP000050795">
    <property type="component" value="Unassembled WGS sequence"/>
</dbReference>
<organism evidence="2 3">
    <name type="scientific">Trichobilharzia regenti</name>
    <name type="common">Nasal bird schistosome</name>
    <dbReference type="NCBI Taxonomy" id="157069"/>
    <lineage>
        <taxon>Eukaryota</taxon>
        <taxon>Metazoa</taxon>
        <taxon>Spiralia</taxon>
        <taxon>Lophotrochozoa</taxon>
        <taxon>Platyhelminthes</taxon>
        <taxon>Trematoda</taxon>
        <taxon>Digenea</taxon>
        <taxon>Strigeidida</taxon>
        <taxon>Schistosomatoidea</taxon>
        <taxon>Schistosomatidae</taxon>
        <taxon>Trichobilharzia</taxon>
    </lineage>
</organism>
<evidence type="ECO:0000313" key="2">
    <source>
        <dbReference type="Proteomes" id="UP000050795"/>
    </source>
</evidence>
<evidence type="ECO:0000313" key="3">
    <source>
        <dbReference type="WBParaSite" id="TREG1_139560.1"/>
    </source>
</evidence>
<evidence type="ECO:0000256" key="1">
    <source>
        <dbReference type="SAM" id="MobiDB-lite"/>
    </source>
</evidence>
<dbReference type="AlphaFoldDB" id="A0AA85J7Y9"/>
<reference evidence="2" key="1">
    <citation type="submission" date="2022-06" db="EMBL/GenBank/DDBJ databases">
        <authorList>
            <person name="Berger JAMES D."/>
            <person name="Berger JAMES D."/>
        </authorList>
    </citation>
    <scope>NUCLEOTIDE SEQUENCE [LARGE SCALE GENOMIC DNA]</scope>
</reference>
<proteinExistence type="predicted"/>
<reference evidence="3" key="2">
    <citation type="submission" date="2023-11" db="UniProtKB">
        <authorList>
            <consortium name="WormBaseParasite"/>
        </authorList>
    </citation>
    <scope>IDENTIFICATION</scope>
</reference>
<feature type="region of interest" description="Disordered" evidence="1">
    <location>
        <begin position="1"/>
        <end position="42"/>
    </location>
</feature>
<protein>
    <submittedName>
        <fullName evidence="3">Uncharacterized protein</fullName>
    </submittedName>
</protein>
<dbReference type="WBParaSite" id="TREG1_139560.1">
    <property type="protein sequence ID" value="TREG1_139560.1"/>
    <property type="gene ID" value="TREG1_139560"/>
</dbReference>
<feature type="compositionally biased region" description="Polar residues" evidence="1">
    <location>
        <begin position="17"/>
        <end position="32"/>
    </location>
</feature>
<sequence length="77" mass="8599">MSSEAEQAAGKGDLATLYQTTKHLSGKSSTQIKPVKDDNGKSITKEVEQRRHWAEHFKRLLNRPPPTTRPTIPTTEA</sequence>
<name>A0AA85J7Y9_TRIRE</name>
<feature type="region of interest" description="Disordered" evidence="1">
    <location>
        <begin position="56"/>
        <end position="77"/>
    </location>
</feature>